<keyword evidence="4" id="KW-0547">Nucleotide-binding</keyword>
<dbReference type="InterPro" id="IPR039421">
    <property type="entry name" value="Type_1_exporter"/>
</dbReference>
<dbReference type="InterPro" id="IPR003593">
    <property type="entry name" value="AAA+_ATPase"/>
</dbReference>
<dbReference type="OrthoDB" id="9804259at2"/>
<dbReference type="Pfam" id="PF00664">
    <property type="entry name" value="ABC_membrane"/>
    <property type="match status" value="1"/>
</dbReference>
<evidence type="ECO:0000256" key="6">
    <source>
        <dbReference type="ARBA" id="ARBA00022989"/>
    </source>
</evidence>
<evidence type="ECO:0000256" key="5">
    <source>
        <dbReference type="ARBA" id="ARBA00022840"/>
    </source>
</evidence>
<keyword evidence="7 9" id="KW-0472">Membrane</keyword>
<protein>
    <submittedName>
        <fullName evidence="12">ATP-binding cassette domain-containing protein</fullName>
    </submittedName>
</protein>
<keyword evidence="5 12" id="KW-0067">ATP-binding</keyword>
<dbReference type="Pfam" id="PF00005">
    <property type="entry name" value="ABC_tran"/>
    <property type="match status" value="1"/>
</dbReference>
<evidence type="ECO:0000256" key="7">
    <source>
        <dbReference type="ARBA" id="ARBA00023136"/>
    </source>
</evidence>
<dbReference type="FunFam" id="3.40.50.300:FF:000218">
    <property type="entry name" value="Multidrug ABC transporter ATP-binding protein"/>
    <property type="match status" value="1"/>
</dbReference>
<dbReference type="SUPFAM" id="SSF52540">
    <property type="entry name" value="P-loop containing nucleoside triphosphate hydrolases"/>
    <property type="match status" value="1"/>
</dbReference>
<feature type="transmembrane region" description="Helical" evidence="9">
    <location>
        <begin position="47"/>
        <end position="68"/>
    </location>
</feature>
<feature type="transmembrane region" description="Helical" evidence="9">
    <location>
        <begin position="229"/>
        <end position="251"/>
    </location>
</feature>
<dbReference type="InterPro" id="IPR003439">
    <property type="entry name" value="ABC_transporter-like_ATP-bd"/>
</dbReference>
<feature type="domain" description="ABC transmembrane type-1" evidence="11">
    <location>
        <begin position="9"/>
        <end position="290"/>
    </location>
</feature>
<dbReference type="SMART" id="SM00382">
    <property type="entry name" value="AAA"/>
    <property type="match status" value="1"/>
</dbReference>
<evidence type="ECO:0000256" key="1">
    <source>
        <dbReference type="ARBA" id="ARBA00004651"/>
    </source>
</evidence>
<dbReference type="SUPFAM" id="SSF90123">
    <property type="entry name" value="ABC transporter transmembrane region"/>
    <property type="match status" value="1"/>
</dbReference>
<feature type="transmembrane region" description="Helical" evidence="9">
    <location>
        <begin position="7"/>
        <end position="27"/>
    </location>
</feature>
<dbReference type="PROSITE" id="PS50893">
    <property type="entry name" value="ABC_TRANSPORTER_2"/>
    <property type="match status" value="1"/>
</dbReference>
<dbReference type="Gene3D" id="1.20.1560.10">
    <property type="entry name" value="ABC transporter type 1, transmembrane domain"/>
    <property type="match status" value="1"/>
</dbReference>
<dbReference type="AlphaFoldDB" id="A0A506U6Z0"/>
<dbReference type="GO" id="GO:0005524">
    <property type="term" value="F:ATP binding"/>
    <property type="evidence" value="ECO:0007669"/>
    <property type="project" value="UniProtKB-KW"/>
</dbReference>
<dbReference type="PANTHER" id="PTHR43394">
    <property type="entry name" value="ATP-DEPENDENT PERMEASE MDL1, MITOCHONDRIAL"/>
    <property type="match status" value="1"/>
</dbReference>
<dbReference type="PROSITE" id="PS00211">
    <property type="entry name" value="ABC_TRANSPORTER_1"/>
    <property type="match status" value="1"/>
</dbReference>
<dbReference type="InterPro" id="IPR036640">
    <property type="entry name" value="ABC1_TM_sf"/>
</dbReference>
<evidence type="ECO:0000259" key="11">
    <source>
        <dbReference type="PROSITE" id="PS50929"/>
    </source>
</evidence>
<accession>A0A506U6Z0</accession>
<dbReference type="InterPro" id="IPR017871">
    <property type="entry name" value="ABC_transporter-like_CS"/>
</dbReference>
<evidence type="ECO:0000313" key="12">
    <source>
        <dbReference type="EMBL" id="TPW30172.1"/>
    </source>
</evidence>
<comment type="function">
    <text evidence="8">Part of an ABC transporter complex. Transmembrane domains (TMD) form a pore in the inner membrane and the ATP-binding domain (NBD) is responsible for energy generation.</text>
</comment>
<dbReference type="Gene3D" id="3.40.50.300">
    <property type="entry name" value="P-loop containing nucleotide triphosphate hydrolases"/>
    <property type="match status" value="1"/>
</dbReference>
<dbReference type="GO" id="GO:0016887">
    <property type="term" value="F:ATP hydrolysis activity"/>
    <property type="evidence" value="ECO:0007669"/>
    <property type="project" value="InterPro"/>
</dbReference>
<feature type="transmembrane region" description="Helical" evidence="9">
    <location>
        <begin position="148"/>
        <end position="165"/>
    </location>
</feature>
<dbReference type="GO" id="GO:0015421">
    <property type="term" value="F:ABC-type oligopeptide transporter activity"/>
    <property type="evidence" value="ECO:0007669"/>
    <property type="project" value="TreeGrafter"/>
</dbReference>
<comment type="subcellular location">
    <subcellularLocation>
        <location evidence="1">Cell membrane</location>
        <topology evidence="1">Multi-pass membrane protein</topology>
    </subcellularLocation>
</comment>
<dbReference type="InterPro" id="IPR011918">
    <property type="entry name" value="ABC_MsbA_ATP-bd"/>
</dbReference>
<gene>
    <name evidence="12" type="ORF">FJU08_12250</name>
</gene>
<dbReference type="GO" id="GO:0005886">
    <property type="term" value="C:plasma membrane"/>
    <property type="evidence" value="ECO:0007669"/>
    <property type="project" value="UniProtKB-SubCell"/>
</dbReference>
<proteinExistence type="inferred from homology"/>
<dbReference type="Proteomes" id="UP000318801">
    <property type="component" value="Unassembled WGS sequence"/>
</dbReference>
<comment type="similarity">
    <text evidence="2">Belongs to the ABC transporter superfamily.</text>
</comment>
<evidence type="ECO:0000256" key="4">
    <source>
        <dbReference type="ARBA" id="ARBA00022741"/>
    </source>
</evidence>
<feature type="transmembrane region" description="Helical" evidence="9">
    <location>
        <begin position="125"/>
        <end position="142"/>
    </location>
</feature>
<dbReference type="EMBL" id="VHLG01000007">
    <property type="protein sequence ID" value="TPW30172.1"/>
    <property type="molecule type" value="Genomic_DNA"/>
</dbReference>
<dbReference type="PROSITE" id="PS50929">
    <property type="entry name" value="ABC_TM1F"/>
    <property type="match status" value="1"/>
</dbReference>
<dbReference type="InterPro" id="IPR011527">
    <property type="entry name" value="ABC1_TM_dom"/>
</dbReference>
<keyword evidence="6 9" id="KW-1133">Transmembrane helix</keyword>
<sequence length="574" mass="60310">MRYRGLVTGALVFLMMAAVVTLILPVAVRRVIDHGFTAANPGVINTYFLGLGVMALLLGLSSALRYFFVMSLGERIVADLRRDVFSNVIRLSPAFFDTNQSGEIVSRLTADTVQVKSAFGSSASIALRNVIMGIGGLGMMIWTSPRLSILVIIVIPLIVIPLIAFGRSVRGRSRTAQDELAAAAAFAGETIAATRTVQSFNGEDMAARQYAGAVETAFNAARTALRARAVLTAIAISIVFCSITAILWYGAHSVLSGTMSGGTLGQFLLYAVLSGSALGQLSEVWGEVSLAAGAADRLSELLSEPSAISAPANPIALPEPASGAISIANVAFHYPTSNAEHGALKGMSLAVSPSETVAIVGPSGAGKSTLFSLLLRYYDPVAGSIRLDGVDLREARPEDVRARFALVPQDVAIFAASIFDNIALGRPGASAEDVYAAARAAQAHGFIEKLEHGYDTMAGERGVMLSGGQRQRIAIARAILRDAPVLLLDEATSALDAESETLVQQALAGLMKGRTTLVIAHRLATVLNADRIIVMDGGQIVEQGTHDTLVAKGGLYARLARLQFDVETRTGTEG</sequence>
<dbReference type="GO" id="GO:0090374">
    <property type="term" value="P:oligopeptide export from mitochondrion"/>
    <property type="evidence" value="ECO:0007669"/>
    <property type="project" value="TreeGrafter"/>
</dbReference>
<dbReference type="PANTHER" id="PTHR43394:SF1">
    <property type="entry name" value="ATP-BINDING CASSETTE SUB-FAMILY B MEMBER 10, MITOCHONDRIAL"/>
    <property type="match status" value="1"/>
</dbReference>
<evidence type="ECO:0000259" key="10">
    <source>
        <dbReference type="PROSITE" id="PS50893"/>
    </source>
</evidence>
<keyword evidence="3 9" id="KW-0812">Transmembrane</keyword>
<reference evidence="12 13" key="1">
    <citation type="submission" date="2019-06" db="EMBL/GenBank/DDBJ databases">
        <authorList>
            <person name="Li M."/>
        </authorList>
    </citation>
    <scope>NUCLEOTIDE SEQUENCE [LARGE SCALE GENOMIC DNA]</scope>
    <source>
        <strain evidence="12 13">BGMRC2036</strain>
    </source>
</reference>
<evidence type="ECO:0000256" key="2">
    <source>
        <dbReference type="ARBA" id="ARBA00005417"/>
    </source>
</evidence>
<evidence type="ECO:0000313" key="13">
    <source>
        <dbReference type="Proteomes" id="UP000318801"/>
    </source>
</evidence>
<evidence type="ECO:0000256" key="9">
    <source>
        <dbReference type="SAM" id="Phobius"/>
    </source>
</evidence>
<organism evidence="12 13">
    <name type="scientific">Martelella alba</name>
    <dbReference type="NCBI Taxonomy" id="2590451"/>
    <lineage>
        <taxon>Bacteria</taxon>
        <taxon>Pseudomonadati</taxon>
        <taxon>Pseudomonadota</taxon>
        <taxon>Alphaproteobacteria</taxon>
        <taxon>Hyphomicrobiales</taxon>
        <taxon>Aurantimonadaceae</taxon>
        <taxon>Martelella</taxon>
    </lineage>
</organism>
<comment type="caution">
    <text evidence="12">The sequence shown here is derived from an EMBL/GenBank/DDBJ whole genome shotgun (WGS) entry which is preliminary data.</text>
</comment>
<name>A0A506U6Z0_9HYPH</name>
<evidence type="ECO:0000256" key="3">
    <source>
        <dbReference type="ARBA" id="ARBA00022692"/>
    </source>
</evidence>
<evidence type="ECO:0000256" key="8">
    <source>
        <dbReference type="ARBA" id="ARBA00024725"/>
    </source>
</evidence>
<dbReference type="InterPro" id="IPR027417">
    <property type="entry name" value="P-loop_NTPase"/>
</dbReference>
<feature type="domain" description="ABC transporter" evidence="10">
    <location>
        <begin position="325"/>
        <end position="562"/>
    </location>
</feature>
<dbReference type="CDD" id="cd18575">
    <property type="entry name" value="ABC_6TM_bac_exporter_ABCB8_10_like"/>
    <property type="match status" value="1"/>
</dbReference>
<dbReference type="NCBIfam" id="TIGR02204">
    <property type="entry name" value="MsbA_rel"/>
    <property type="match status" value="1"/>
</dbReference>
<keyword evidence="13" id="KW-1185">Reference proteome</keyword>